<comment type="caution">
    <text evidence="11">The sequence shown here is derived from an EMBL/GenBank/DDBJ whole genome shotgun (WGS) entry which is preliminary data.</text>
</comment>
<dbReference type="InterPro" id="IPR050975">
    <property type="entry name" value="Sleep_regulator"/>
</dbReference>
<evidence type="ECO:0000256" key="9">
    <source>
        <dbReference type="SAM" id="Phobius"/>
    </source>
</evidence>
<keyword evidence="3 9" id="KW-0812">Transmembrane</keyword>
<dbReference type="Pfam" id="PF17064">
    <property type="entry name" value="QVR"/>
    <property type="match status" value="1"/>
</dbReference>
<dbReference type="EMBL" id="CAKXAJ010026260">
    <property type="protein sequence ID" value="CAH2264725.1"/>
    <property type="molecule type" value="Genomic_DNA"/>
</dbReference>
<evidence type="ECO:0000256" key="3">
    <source>
        <dbReference type="ARBA" id="ARBA00022692"/>
    </source>
</evidence>
<feature type="signal peptide" evidence="10">
    <location>
        <begin position="1"/>
        <end position="22"/>
    </location>
</feature>
<dbReference type="GO" id="GO:0098552">
    <property type="term" value="C:side of membrane"/>
    <property type="evidence" value="ECO:0007669"/>
    <property type="project" value="UniProtKB-KW"/>
</dbReference>
<dbReference type="AlphaFoldDB" id="A0A8S4SG31"/>
<name>A0A8S4SG31_9NEOP</name>
<accession>A0A8S4SG31</accession>
<keyword evidence="6 9" id="KW-0472">Membrane</keyword>
<feature type="chain" id="PRO_5035884368" evidence="10">
    <location>
        <begin position="23"/>
        <end position="140"/>
    </location>
</feature>
<dbReference type="Proteomes" id="UP000838756">
    <property type="component" value="Unassembled WGS sequence"/>
</dbReference>
<dbReference type="OrthoDB" id="6110560at2759"/>
<dbReference type="GO" id="GO:0032222">
    <property type="term" value="P:regulation of synaptic transmission, cholinergic"/>
    <property type="evidence" value="ECO:0007669"/>
    <property type="project" value="InterPro"/>
</dbReference>
<organism evidence="11 12">
    <name type="scientific">Pararge aegeria aegeria</name>
    <dbReference type="NCBI Taxonomy" id="348720"/>
    <lineage>
        <taxon>Eukaryota</taxon>
        <taxon>Metazoa</taxon>
        <taxon>Ecdysozoa</taxon>
        <taxon>Arthropoda</taxon>
        <taxon>Hexapoda</taxon>
        <taxon>Insecta</taxon>
        <taxon>Pterygota</taxon>
        <taxon>Neoptera</taxon>
        <taxon>Endopterygota</taxon>
        <taxon>Lepidoptera</taxon>
        <taxon>Glossata</taxon>
        <taxon>Ditrysia</taxon>
        <taxon>Papilionoidea</taxon>
        <taxon>Nymphalidae</taxon>
        <taxon>Satyrinae</taxon>
        <taxon>Satyrini</taxon>
        <taxon>Parargina</taxon>
        <taxon>Pararge</taxon>
    </lineage>
</organism>
<gene>
    <name evidence="11" type="primary">jg5432</name>
    <name evidence="11" type="ORF">PAEG_LOCUS24668</name>
</gene>
<feature type="transmembrane region" description="Helical" evidence="9">
    <location>
        <begin position="118"/>
        <end position="136"/>
    </location>
</feature>
<evidence type="ECO:0000256" key="8">
    <source>
        <dbReference type="ARBA" id="ARBA00023288"/>
    </source>
</evidence>
<evidence type="ECO:0000313" key="11">
    <source>
        <dbReference type="EMBL" id="CAH2264725.1"/>
    </source>
</evidence>
<dbReference type="PANTHER" id="PTHR33562">
    <property type="entry name" value="ATILLA, ISOFORM B-RELATED-RELATED"/>
    <property type="match status" value="1"/>
</dbReference>
<keyword evidence="5 9" id="KW-1133">Transmembrane helix</keyword>
<evidence type="ECO:0000256" key="6">
    <source>
        <dbReference type="ARBA" id="ARBA00023136"/>
    </source>
</evidence>
<proteinExistence type="predicted"/>
<keyword evidence="2" id="KW-0336">GPI-anchor</keyword>
<evidence type="ECO:0000256" key="4">
    <source>
        <dbReference type="ARBA" id="ARBA00022729"/>
    </source>
</evidence>
<reference evidence="11" key="1">
    <citation type="submission" date="2022-03" db="EMBL/GenBank/DDBJ databases">
        <authorList>
            <person name="Lindestad O."/>
        </authorList>
    </citation>
    <scope>NUCLEOTIDE SEQUENCE</scope>
</reference>
<keyword evidence="8" id="KW-0449">Lipoprotein</keyword>
<evidence type="ECO:0000256" key="5">
    <source>
        <dbReference type="ARBA" id="ARBA00022989"/>
    </source>
</evidence>
<evidence type="ECO:0000313" key="12">
    <source>
        <dbReference type="Proteomes" id="UP000838756"/>
    </source>
</evidence>
<dbReference type="PANTHER" id="PTHR33562:SF2">
    <property type="entry name" value="PROTEIN QUIVER"/>
    <property type="match status" value="1"/>
</dbReference>
<keyword evidence="4 10" id="KW-0732">Signal</keyword>
<dbReference type="InterPro" id="IPR031424">
    <property type="entry name" value="QVR-like"/>
</dbReference>
<evidence type="ECO:0000256" key="10">
    <source>
        <dbReference type="SAM" id="SignalP"/>
    </source>
</evidence>
<protein>
    <submittedName>
        <fullName evidence="11">Jg5432 protein</fullName>
    </submittedName>
</protein>
<keyword evidence="7" id="KW-0325">Glycoprotein</keyword>
<evidence type="ECO:0000256" key="1">
    <source>
        <dbReference type="ARBA" id="ARBA00004589"/>
    </source>
</evidence>
<dbReference type="GO" id="GO:0030431">
    <property type="term" value="P:sleep"/>
    <property type="evidence" value="ECO:0007669"/>
    <property type="project" value="InterPro"/>
</dbReference>
<evidence type="ECO:0000256" key="2">
    <source>
        <dbReference type="ARBA" id="ARBA00022622"/>
    </source>
</evidence>
<comment type="subcellular location">
    <subcellularLocation>
        <location evidence="1">Membrane</location>
        <topology evidence="1">Lipid-anchor</topology>
        <topology evidence="1">GPI-anchor</topology>
    </subcellularLocation>
</comment>
<keyword evidence="12" id="KW-1185">Reference proteome</keyword>
<sequence>MIRSYITISVFLVLCSTANVFGIKCWSCQSDTDPKCADPFDNTTVPITNCMKEDGKWPMCRKIRQKVDGEWRISRGCALLDRSEIYSDRRLCLKQTESNETIIEDCSCLDRDGCNSSGIISPMPFMMLISVSIVYYKMLN</sequence>
<evidence type="ECO:0000256" key="7">
    <source>
        <dbReference type="ARBA" id="ARBA00023180"/>
    </source>
</evidence>